<evidence type="ECO:0008006" key="3">
    <source>
        <dbReference type="Google" id="ProtNLM"/>
    </source>
</evidence>
<dbReference type="Gene3D" id="3.90.75.20">
    <property type="match status" value="1"/>
</dbReference>
<dbReference type="Proteomes" id="UP001432099">
    <property type="component" value="Chromosome"/>
</dbReference>
<evidence type="ECO:0000313" key="2">
    <source>
        <dbReference type="Proteomes" id="UP001432099"/>
    </source>
</evidence>
<organism evidence="1 2">
    <name type="scientific">Turicibacter faecis</name>
    <dbReference type="NCBI Taxonomy" id="2963365"/>
    <lineage>
        <taxon>Bacteria</taxon>
        <taxon>Bacillati</taxon>
        <taxon>Bacillota</taxon>
        <taxon>Erysipelotrichia</taxon>
        <taxon>Erysipelotrichales</taxon>
        <taxon>Turicibacteraceae</taxon>
        <taxon>Turicibacter</taxon>
    </lineage>
</organism>
<dbReference type="SUPFAM" id="SSF54060">
    <property type="entry name" value="His-Me finger endonucleases"/>
    <property type="match status" value="1"/>
</dbReference>
<dbReference type="EMBL" id="AP028127">
    <property type="protein sequence ID" value="BEH90822.1"/>
    <property type="molecule type" value="Genomic_DNA"/>
</dbReference>
<sequence>MTTQHKNQYDIVGDVVNLTVFNKKGKSFVAQFDLEDLEKVKNYSYWYAQWHKDFNCYIIETKTKINQNGKVRYLKPTLQSVVLGTSKNAPIRHINGDLLDNRKSNLEIYNRQQINSYERLDNGDIAIHLKDRYGNIVNKALISAEDLDGVVNEQYTWISKKKPNGQPYVLAHTPSGPLYLDAFLAKPQSGFYVYHINKNPLDNRRQNLELKELETE</sequence>
<gene>
    <name evidence="1" type="ORF">T23_09240</name>
</gene>
<dbReference type="RefSeq" id="WP_338617977.1">
    <property type="nucleotide sequence ID" value="NZ_AP028127.1"/>
</dbReference>
<keyword evidence="2" id="KW-1185">Reference proteome</keyword>
<accession>A0ABN6ZHH3</accession>
<reference evidence="1" key="1">
    <citation type="journal article" date="2024" name="Int. J. Syst. Evol. Microbiol.">
        <title>Turicibacter faecis sp. nov., isolated from faeces of heart failure mouse model.</title>
        <authorList>
            <person name="Imamura Y."/>
            <person name="Motooka D."/>
            <person name="Nakajima Y."/>
            <person name="Ito S."/>
            <person name="Kitakaze M."/>
            <person name="Iida T."/>
            <person name="Nakamura S."/>
        </authorList>
    </citation>
    <scope>NUCLEOTIDE SEQUENCE</scope>
    <source>
        <strain evidence="1">TC023</strain>
    </source>
</reference>
<proteinExistence type="predicted"/>
<name>A0ABN6ZHH3_9FIRM</name>
<evidence type="ECO:0000313" key="1">
    <source>
        <dbReference type="EMBL" id="BEH90822.1"/>
    </source>
</evidence>
<protein>
    <recommendedName>
        <fullName evidence="3">HNH nuclease domain-containing protein</fullName>
    </recommendedName>
</protein>
<dbReference type="InterPro" id="IPR044925">
    <property type="entry name" value="His-Me_finger_sf"/>
</dbReference>